<dbReference type="AlphaFoldDB" id="A0A0S7Y4E6"/>
<dbReference type="SMART" id="SM00065">
    <property type="entry name" value="GAF"/>
    <property type="match status" value="1"/>
</dbReference>
<feature type="transmembrane region" description="Helical" evidence="11">
    <location>
        <begin position="79"/>
        <end position="102"/>
    </location>
</feature>
<dbReference type="Pfam" id="PF00672">
    <property type="entry name" value="HAMP"/>
    <property type="match status" value="1"/>
</dbReference>
<evidence type="ECO:0000256" key="4">
    <source>
        <dbReference type="ARBA" id="ARBA00022553"/>
    </source>
</evidence>
<dbReference type="InterPro" id="IPR003661">
    <property type="entry name" value="HisK_dim/P_dom"/>
</dbReference>
<organism evidence="14 15">
    <name type="scientific">candidate division WOR-1 bacterium DG_54_3</name>
    <dbReference type="NCBI Taxonomy" id="1703775"/>
    <lineage>
        <taxon>Bacteria</taxon>
        <taxon>Bacillati</taxon>
        <taxon>Saganbacteria</taxon>
    </lineage>
</organism>
<reference evidence="14 15" key="1">
    <citation type="journal article" date="2015" name="Microbiome">
        <title>Genomic resolution of linkages in carbon, nitrogen, and sulfur cycling among widespread estuary sediment bacteria.</title>
        <authorList>
            <person name="Baker B.J."/>
            <person name="Lazar C.S."/>
            <person name="Teske A.P."/>
            <person name="Dick G.J."/>
        </authorList>
    </citation>
    <scope>NUCLEOTIDE SEQUENCE [LARGE SCALE GENOMIC DNA]</scope>
    <source>
        <strain evidence="14">DG_54_3</strain>
    </source>
</reference>
<evidence type="ECO:0000256" key="1">
    <source>
        <dbReference type="ARBA" id="ARBA00000085"/>
    </source>
</evidence>
<name>A0A0S7Y4E6_UNCSA</name>
<dbReference type="GO" id="GO:0005524">
    <property type="term" value="F:ATP binding"/>
    <property type="evidence" value="ECO:0007669"/>
    <property type="project" value="UniProtKB-KW"/>
</dbReference>
<feature type="transmembrane region" description="Helical" evidence="11">
    <location>
        <begin position="321"/>
        <end position="343"/>
    </location>
</feature>
<dbReference type="InterPro" id="IPR004358">
    <property type="entry name" value="Sig_transdc_His_kin-like_C"/>
</dbReference>
<dbReference type="SUPFAM" id="SSF47384">
    <property type="entry name" value="Homodimeric domain of signal transducing histidine kinase"/>
    <property type="match status" value="1"/>
</dbReference>
<feature type="transmembrane region" description="Helical" evidence="11">
    <location>
        <begin position="190"/>
        <end position="210"/>
    </location>
</feature>
<dbReference type="EMBL" id="LIZX01000034">
    <property type="protein sequence ID" value="KPJ69004.1"/>
    <property type="molecule type" value="Genomic_DNA"/>
</dbReference>
<comment type="caution">
    <text evidence="14">The sequence shown here is derived from an EMBL/GenBank/DDBJ whole genome shotgun (WGS) entry which is preliminary data.</text>
</comment>
<dbReference type="Proteomes" id="UP000051861">
    <property type="component" value="Unassembled WGS sequence"/>
</dbReference>
<dbReference type="GO" id="GO:0007234">
    <property type="term" value="P:osmosensory signaling via phosphorelay pathway"/>
    <property type="evidence" value="ECO:0007669"/>
    <property type="project" value="TreeGrafter"/>
</dbReference>
<feature type="transmembrane region" description="Helical" evidence="11">
    <location>
        <begin position="216"/>
        <end position="235"/>
    </location>
</feature>
<dbReference type="Gene3D" id="6.10.340.10">
    <property type="match status" value="1"/>
</dbReference>
<dbReference type="PANTHER" id="PTHR42878">
    <property type="entry name" value="TWO-COMPONENT HISTIDINE KINASE"/>
    <property type="match status" value="1"/>
</dbReference>
<dbReference type="PRINTS" id="PR00344">
    <property type="entry name" value="BCTRLSENSOR"/>
</dbReference>
<feature type="transmembrane region" description="Helical" evidence="11">
    <location>
        <begin position="20"/>
        <end position="38"/>
    </location>
</feature>
<proteinExistence type="predicted"/>
<dbReference type="InterPro" id="IPR005467">
    <property type="entry name" value="His_kinase_dom"/>
</dbReference>
<dbReference type="CDD" id="cd00082">
    <property type="entry name" value="HisKA"/>
    <property type="match status" value="1"/>
</dbReference>
<keyword evidence="6" id="KW-0547">Nucleotide-binding</keyword>
<evidence type="ECO:0000313" key="14">
    <source>
        <dbReference type="EMBL" id="KPJ69004.1"/>
    </source>
</evidence>
<feature type="domain" description="HAMP" evidence="13">
    <location>
        <begin position="340"/>
        <end position="392"/>
    </location>
</feature>
<feature type="transmembrane region" description="Helical" evidence="11">
    <location>
        <begin position="155"/>
        <end position="178"/>
    </location>
</feature>
<evidence type="ECO:0000256" key="10">
    <source>
        <dbReference type="ARBA" id="ARBA00023136"/>
    </source>
</evidence>
<dbReference type="EC" id="2.7.13.3" evidence="3"/>
<gene>
    <name evidence="14" type="ORF">AMJ44_04875</name>
</gene>
<feature type="transmembrane region" description="Helical" evidence="11">
    <location>
        <begin position="50"/>
        <end position="73"/>
    </location>
</feature>
<evidence type="ECO:0000256" key="7">
    <source>
        <dbReference type="ARBA" id="ARBA00022777"/>
    </source>
</evidence>
<evidence type="ECO:0000259" key="12">
    <source>
        <dbReference type="PROSITE" id="PS50109"/>
    </source>
</evidence>
<dbReference type="InterPro" id="IPR003660">
    <property type="entry name" value="HAMP_dom"/>
</dbReference>
<dbReference type="GO" id="GO:0016020">
    <property type="term" value="C:membrane"/>
    <property type="evidence" value="ECO:0007669"/>
    <property type="project" value="UniProtKB-SubCell"/>
</dbReference>
<dbReference type="FunFam" id="3.30.565.10:FF:000006">
    <property type="entry name" value="Sensor histidine kinase WalK"/>
    <property type="match status" value="1"/>
</dbReference>
<dbReference type="InterPro" id="IPR050351">
    <property type="entry name" value="BphY/WalK/GraS-like"/>
</dbReference>
<dbReference type="CDD" id="cd06225">
    <property type="entry name" value="HAMP"/>
    <property type="match status" value="1"/>
</dbReference>
<evidence type="ECO:0000259" key="13">
    <source>
        <dbReference type="PROSITE" id="PS50885"/>
    </source>
</evidence>
<keyword evidence="10 11" id="KW-0472">Membrane</keyword>
<dbReference type="Pfam" id="PF00512">
    <property type="entry name" value="HisKA"/>
    <property type="match status" value="1"/>
</dbReference>
<dbReference type="Gene3D" id="3.30.565.10">
    <property type="entry name" value="Histidine kinase-like ATPase, C-terminal domain"/>
    <property type="match status" value="1"/>
</dbReference>
<accession>A0A0S7Y4E6</accession>
<evidence type="ECO:0000256" key="3">
    <source>
        <dbReference type="ARBA" id="ARBA00012438"/>
    </source>
</evidence>
<dbReference type="Gene3D" id="3.30.450.40">
    <property type="match status" value="1"/>
</dbReference>
<dbReference type="FunFam" id="1.10.287.130:FF:000001">
    <property type="entry name" value="Two-component sensor histidine kinase"/>
    <property type="match status" value="1"/>
</dbReference>
<dbReference type="InterPro" id="IPR003594">
    <property type="entry name" value="HATPase_dom"/>
</dbReference>
<keyword evidence="4" id="KW-0597">Phosphoprotein</keyword>
<dbReference type="InterPro" id="IPR036890">
    <property type="entry name" value="HATPase_C_sf"/>
</dbReference>
<comment type="catalytic activity">
    <reaction evidence="1">
        <text>ATP + protein L-histidine = ADP + protein N-phospho-L-histidine.</text>
        <dbReference type="EC" id="2.7.13.3"/>
    </reaction>
</comment>
<keyword evidence="11" id="KW-1133">Transmembrane helix</keyword>
<keyword evidence="8" id="KW-0067">ATP-binding</keyword>
<dbReference type="GO" id="GO:0030295">
    <property type="term" value="F:protein kinase activator activity"/>
    <property type="evidence" value="ECO:0007669"/>
    <property type="project" value="TreeGrafter"/>
</dbReference>
<keyword evidence="5" id="KW-0808">Transferase</keyword>
<dbReference type="Gene3D" id="1.10.287.130">
    <property type="match status" value="1"/>
</dbReference>
<evidence type="ECO:0000256" key="9">
    <source>
        <dbReference type="ARBA" id="ARBA00023012"/>
    </source>
</evidence>
<feature type="transmembrane region" description="Helical" evidence="11">
    <location>
        <begin position="114"/>
        <end position="135"/>
    </location>
</feature>
<keyword evidence="7" id="KW-0418">Kinase</keyword>
<dbReference type="GO" id="GO:0000155">
    <property type="term" value="F:phosphorelay sensor kinase activity"/>
    <property type="evidence" value="ECO:0007669"/>
    <property type="project" value="InterPro"/>
</dbReference>
<dbReference type="PROSITE" id="PS50885">
    <property type="entry name" value="HAMP"/>
    <property type="match status" value="1"/>
</dbReference>
<dbReference type="SUPFAM" id="SSF55874">
    <property type="entry name" value="ATPase domain of HSP90 chaperone/DNA topoisomerase II/histidine kinase"/>
    <property type="match status" value="1"/>
</dbReference>
<evidence type="ECO:0000313" key="15">
    <source>
        <dbReference type="Proteomes" id="UP000051861"/>
    </source>
</evidence>
<dbReference type="SMART" id="SM00304">
    <property type="entry name" value="HAMP"/>
    <property type="match status" value="1"/>
</dbReference>
<dbReference type="Pfam" id="PF02518">
    <property type="entry name" value="HATPase_c"/>
    <property type="match status" value="1"/>
</dbReference>
<comment type="subcellular location">
    <subcellularLocation>
        <location evidence="2">Membrane</location>
    </subcellularLocation>
</comment>
<keyword evidence="9" id="KW-0902">Two-component regulatory system</keyword>
<evidence type="ECO:0000256" key="6">
    <source>
        <dbReference type="ARBA" id="ARBA00022741"/>
    </source>
</evidence>
<dbReference type="SMART" id="SM00388">
    <property type="entry name" value="HisKA"/>
    <property type="match status" value="1"/>
</dbReference>
<dbReference type="SUPFAM" id="SSF55781">
    <property type="entry name" value="GAF domain-like"/>
    <property type="match status" value="1"/>
</dbReference>
<dbReference type="SMART" id="SM00387">
    <property type="entry name" value="HATPase_c"/>
    <property type="match status" value="1"/>
</dbReference>
<dbReference type="PANTHER" id="PTHR42878:SF7">
    <property type="entry name" value="SENSOR HISTIDINE KINASE GLRK"/>
    <property type="match status" value="1"/>
</dbReference>
<feature type="domain" description="Histidine kinase" evidence="12">
    <location>
        <begin position="589"/>
        <end position="811"/>
    </location>
</feature>
<dbReference type="PROSITE" id="PS50109">
    <property type="entry name" value="HIS_KIN"/>
    <property type="match status" value="1"/>
</dbReference>
<evidence type="ECO:0000256" key="11">
    <source>
        <dbReference type="SAM" id="Phobius"/>
    </source>
</evidence>
<evidence type="ECO:0000256" key="8">
    <source>
        <dbReference type="ARBA" id="ARBA00022840"/>
    </source>
</evidence>
<dbReference type="InterPro" id="IPR003018">
    <property type="entry name" value="GAF"/>
</dbReference>
<feature type="transmembrane region" description="Helical" evidence="11">
    <location>
        <begin position="263"/>
        <end position="286"/>
    </location>
</feature>
<dbReference type="InterPro" id="IPR036097">
    <property type="entry name" value="HisK_dim/P_sf"/>
</dbReference>
<dbReference type="GO" id="GO:0000156">
    <property type="term" value="F:phosphorelay response regulator activity"/>
    <property type="evidence" value="ECO:0007669"/>
    <property type="project" value="TreeGrafter"/>
</dbReference>
<protein>
    <recommendedName>
        <fullName evidence="3">histidine kinase</fullName>
        <ecNumber evidence="3">2.7.13.3</ecNumber>
    </recommendedName>
</protein>
<dbReference type="Pfam" id="PF13185">
    <property type="entry name" value="GAF_2"/>
    <property type="match status" value="1"/>
</dbReference>
<dbReference type="InterPro" id="IPR029016">
    <property type="entry name" value="GAF-like_dom_sf"/>
</dbReference>
<keyword evidence="11" id="KW-0812">Transmembrane</keyword>
<dbReference type="SUPFAM" id="SSF158472">
    <property type="entry name" value="HAMP domain-like"/>
    <property type="match status" value="1"/>
</dbReference>
<sequence>MLGEGPIPVIDLRAGSLYNLAISLLVFLGSTYAAWAIFSRGKKTLSEKSFSLFLAAIGTYWLLVGAGNLFAWYKILSRMAWIAFLVKILSILPLLFLAYFFCSEIFANKTNVRRTTFLYLLISAVYLGLTITQDLTQSTITYWGVQWQVSPLPELIYLVGLLFPLSIASVFLIIKAMLISFVEKKESNLTLYFAGIIFIFLEYLQMTAVAVTWQRLLVRLFYILIAFGAYLYFVGRIEEKRFIPREEQVLPQKKARIPFFMKLLFLFVLLAIVPITISSFLMFVSFREIIDLYVYQPLLWNLKASREALILALNHVQIQSLFLMMLTGLLVLVVSALVSRAIAESLKSISVGMERVTAGDFSFKIRSDTNDEIGDVINYFNEMSAEIKRSREIMERWNRELEAKVVERTEDLRTLYNISKEVGSSLDLELLISRAIERLLPVMKAELYAVLVPDERGKFSARIGRGIGLKDLDLEEGRGLLGEALQKKEIVFTENVPGDPRCQEDLYRNLGIKTMVVTPLRAKGKTQGILIIGTKEERKYAGERGISLLATIADQLAIAIENVGIYEREKEAVARLTELDRLKNEFISMVSHELRTPVTSVDGYISLFLTGAAGSITEDQKRYLTIVRENDQRLLTLINRLLDFSRIETGRFSIERKLVSIHDVIRLAVKNIKPQIEKKKAEIKMKLEAKNINFMGDQSKMEEVFVNLFENALKFDQEGKPPLIEVSTKDAGDFIRIEVADNGIGIEKEHLGKIFNKFYQVEETLTRRAGGVGLGLALAKEIIGNHHGEIWAESGGGNKGSKFIFTIPVAEKV</sequence>
<evidence type="ECO:0000256" key="2">
    <source>
        <dbReference type="ARBA" id="ARBA00004370"/>
    </source>
</evidence>
<evidence type="ECO:0000256" key="5">
    <source>
        <dbReference type="ARBA" id="ARBA00022679"/>
    </source>
</evidence>